<evidence type="ECO:0000256" key="1">
    <source>
        <dbReference type="ARBA" id="ARBA00007613"/>
    </source>
</evidence>
<dbReference type="PANTHER" id="PTHR30203">
    <property type="entry name" value="OUTER MEMBRANE CATION EFFLUX PROTEIN"/>
    <property type="match status" value="1"/>
</dbReference>
<dbReference type="AlphaFoldDB" id="A0A066ZZ85"/>
<keyword evidence="2" id="KW-0564">Palmitate</keyword>
<keyword evidence="2" id="KW-1134">Transmembrane beta strand</keyword>
<organism evidence="3 4">
    <name type="scientific">Hydrogenovibrio marinus</name>
    <dbReference type="NCBI Taxonomy" id="28885"/>
    <lineage>
        <taxon>Bacteria</taxon>
        <taxon>Pseudomonadati</taxon>
        <taxon>Pseudomonadota</taxon>
        <taxon>Gammaproteobacteria</taxon>
        <taxon>Thiotrichales</taxon>
        <taxon>Piscirickettsiaceae</taxon>
        <taxon>Hydrogenovibrio</taxon>
    </lineage>
</organism>
<reference evidence="3 4" key="1">
    <citation type="submission" date="2014-04" db="EMBL/GenBank/DDBJ databases">
        <title>Draft genome sequence of Hydrogenovibrio marinus MH-110, a model organism for aerobic H2 metabolism.</title>
        <authorList>
            <person name="Cha H.J."/>
            <person name="Jo B.H."/>
            <person name="Hwang B.H."/>
        </authorList>
    </citation>
    <scope>NUCLEOTIDE SEQUENCE [LARGE SCALE GENOMIC DNA]</scope>
    <source>
        <strain evidence="3 4">MH-110</strain>
    </source>
</reference>
<comment type="subcellular location">
    <subcellularLocation>
        <location evidence="2">Cell outer membrane</location>
        <topology evidence="2">Lipid-anchor</topology>
    </subcellularLocation>
</comment>
<protein>
    <recommendedName>
        <fullName evidence="5">RND transporter</fullName>
    </recommendedName>
</protein>
<dbReference type="RefSeq" id="WP_051623019.1">
    <property type="nucleotide sequence ID" value="NZ_AP020335.1"/>
</dbReference>
<proteinExistence type="inferred from homology"/>
<keyword evidence="2" id="KW-0732">Signal</keyword>
<accession>A0A066ZZ85</accession>
<dbReference type="SUPFAM" id="SSF56954">
    <property type="entry name" value="Outer membrane efflux proteins (OEP)"/>
    <property type="match status" value="1"/>
</dbReference>
<dbReference type="PANTHER" id="PTHR30203:SF33">
    <property type="entry name" value="BLR4455 PROTEIN"/>
    <property type="match status" value="1"/>
</dbReference>
<comment type="similarity">
    <text evidence="1 2">Belongs to the outer membrane factor (OMF) (TC 1.B.17) family.</text>
</comment>
<keyword evidence="2" id="KW-0472">Membrane</keyword>
<sequence length="483" mass="53387">MSNFKFKKTMKIFSPKYLMVMTPLLLAACSQMPVYDKPKVDMPKVWAESLPTSVQKAQMTEEQWWDSLSGDKVLYQLIEKGRAQNKDIQIAVLRLKQARSYLTQAQAGSYPELDATAGASRTKSSNQAYPVGQGAEYNSYSLGGLLSYEVDIWGRVSSLKASAEANLKATEANKDAVDLSVTAAIANAYLNLRALDHSVILAEDTVTSRKEALELRKKQLQLGSITPLSVQQAEAELASVEVSLYKLREQRDLQRHALSLLLGESPEKIMLDSEKPDGKEFKDHQVLSVPMGVPSDLLLRRPDVIAAEQNLIAANANIGVARASLFPSISLTGLLGVQSESLSNLFKDDAFNWNVGASLTAPIFDYGKRRADVEISQAEEKAMLIQYQDTVRKGFAETLDALTKYHASQLQLEAQKRQVTALANSLDLAKKRFDAGYSSYLEVLDAQRSLFNAQLSYVNTKLNHYTSLVSIYKAIGGNWTLKS</sequence>
<keyword evidence="4" id="KW-1185">Reference proteome</keyword>
<keyword evidence="2" id="KW-0812">Transmembrane</keyword>
<evidence type="ECO:0000313" key="3">
    <source>
        <dbReference type="EMBL" id="KDN95651.1"/>
    </source>
</evidence>
<dbReference type="PROSITE" id="PS51257">
    <property type="entry name" value="PROKAR_LIPOPROTEIN"/>
    <property type="match status" value="1"/>
</dbReference>
<gene>
    <name evidence="3" type="ORF">EI16_04950</name>
</gene>
<keyword evidence="2" id="KW-0449">Lipoprotein</keyword>
<dbReference type="InterPro" id="IPR003423">
    <property type="entry name" value="OMP_efflux"/>
</dbReference>
<name>A0A066ZZ85_HYDMR</name>
<dbReference type="Gene3D" id="2.20.200.10">
    <property type="entry name" value="Outer membrane efflux proteins (OEP)"/>
    <property type="match status" value="1"/>
</dbReference>
<dbReference type="GO" id="GO:0009279">
    <property type="term" value="C:cell outer membrane"/>
    <property type="evidence" value="ECO:0007669"/>
    <property type="project" value="UniProtKB-SubCell"/>
</dbReference>
<dbReference type="InterPro" id="IPR010131">
    <property type="entry name" value="MdtP/NodT-like"/>
</dbReference>
<comment type="caution">
    <text evidence="3">The sequence shown here is derived from an EMBL/GenBank/DDBJ whole genome shotgun (WGS) entry which is preliminary data.</text>
</comment>
<evidence type="ECO:0000313" key="4">
    <source>
        <dbReference type="Proteomes" id="UP000027341"/>
    </source>
</evidence>
<evidence type="ECO:0000256" key="2">
    <source>
        <dbReference type="RuleBase" id="RU362097"/>
    </source>
</evidence>
<dbReference type="Proteomes" id="UP000027341">
    <property type="component" value="Unassembled WGS sequence"/>
</dbReference>
<feature type="signal peptide" evidence="2">
    <location>
        <begin position="1"/>
        <end position="27"/>
    </location>
</feature>
<dbReference type="Gene3D" id="1.20.1600.10">
    <property type="entry name" value="Outer membrane efflux proteins (OEP)"/>
    <property type="match status" value="1"/>
</dbReference>
<evidence type="ECO:0008006" key="5">
    <source>
        <dbReference type="Google" id="ProtNLM"/>
    </source>
</evidence>
<dbReference type="Pfam" id="PF02321">
    <property type="entry name" value="OEP"/>
    <property type="match status" value="2"/>
</dbReference>
<dbReference type="EMBL" id="JMIU01000001">
    <property type="protein sequence ID" value="KDN95651.1"/>
    <property type="molecule type" value="Genomic_DNA"/>
</dbReference>
<dbReference type="STRING" id="28885.EI16_04950"/>
<dbReference type="GO" id="GO:0015562">
    <property type="term" value="F:efflux transmembrane transporter activity"/>
    <property type="evidence" value="ECO:0007669"/>
    <property type="project" value="InterPro"/>
</dbReference>
<dbReference type="NCBIfam" id="TIGR01845">
    <property type="entry name" value="outer_NodT"/>
    <property type="match status" value="1"/>
</dbReference>
<feature type="chain" id="PRO_5001432160" description="RND transporter" evidence="2">
    <location>
        <begin position="28"/>
        <end position="483"/>
    </location>
</feature>